<dbReference type="Pfam" id="PF06114">
    <property type="entry name" value="Peptidase_M78"/>
    <property type="match status" value="1"/>
</dbReference>
<dbReference type="InterPro" id="IPR010359">
    <property type="entry name" value="IrrE_HExxH"/>
</dbReference>
<proteinExistence type="predicted"/>
<evidence type="ECO:0000313" key="2">
    <source>
        <dbReference type="EMBL" id="MBC2601163.1"/>
    </source>
</evidence>
<dbReference type="Proteomes" id="UP000525652">
    <property type="component" value="Unassembled WGS sequence"/>
</dbReference>
<dbReference type="RefSeq" id="WP_185691888.1">
    <property type="nucleotide sequence ID" value="NZ_JACHVA010000046.1"/>
</dbReference>
<gene>
    <name evidence="2" type="ORF">H5P30_05135</name>
</gene>
<sequence>MRDPNYIGAEACSFGLLQRFTIDDPTFPIENLAYALGVDIEYGGITNADAWLLKCDNGRGVIRLNKTITSPSRQRFSIAHELGHWVMHTNVTQGYLCTAKDLQDYGRSPEEAEANWFAATLLMPKSLIPSNFHKRDPSFEYIMELASHFQTSFTSTARRFVELSRQPVVLISSSSGVINWSARSQNAKYYFLPNGSSVPRHSLTEEVTTKGRTKGAPESVEPEIWFPERTFSEDEELFEEVKCLVNYDISLTLLWFPQ</sequence>
<evidence type="ECO:0000313" key="3">
    <source>
        <dbReference type="Proteomes" id="UP000525652"/>
    </source>
</evidence>
<reference evidence="2 3" key="1">
    <citation type="submission" date="2020-07" db="EMBL/GenBank/DDBJ databases">
        <authorList>
            <person name="Feng X."/>
        </authorList>
    </citation>
    <scope>NUCLEOTIDE SEQUENCE [LARGE SCALE GENOMIC DNA]</scope>
    <source>
        <strain evidence="2 3">JCM14086</strain>
    </source>
</reference>
<feature type="domain" description="IrrE N-terminal-like" evidence="1">
    <location>
        <begin position="36"/>
        <end position="159"/>
    </location>
</feature>
<name>A0A7X1AWA0_9BACT</name>
<keyword evidence="3" id="KW-1185">Reference proteome</keyword>
<dbReference type="Gene3D" id="1.10.10.2910">
    <property type="match status" value="1"/>
</dbReference>
<dbReference type="InterPro" id="IPR052345">
    <property type="entry name" value="Rad_response_metalloprotease"/>
</dbReference>
<organism evidence="2 3">
    <name type="scientific">Puniceicoccus vermicola</name>
    <dbReference type="NCBI Taxonomy" id="388746"/>
    <lineage>
        <taxon>Bacteria</taxon>
        <taxon>Pseudomonadati</taxon>
        <taxon>Verrucomicrobiota</taxon>
        <taxon>Opitutia</taxon>
        <taxon>Puniceicoccales</taxon>
        <taxon>Puniceicoccaceae</taxon>
        <taxon>Puniceicoccus</taxon>
    </lineage>
</organism>
<comment type="caution">
    <text evidence="2">The sequence shown here is derived from an EMBL/GenBank/DDBJ whole genome shotgun (WGS) entry which is preliminary data.</text>
</comment>
<dbReference type="AlphaFoldDB" id="A0A7X1AWA0"/>
<accession>A0A7X1AWA0</accession>
<dbReference type="PANTHER" id="PTHR43236">
    <property type="entry name" value="ANTITOXIN HIGA1"/>
    <property type="match status" value="1"/>
</dbReference>
<evidence type="ECO:0000259" key="1">
    <source>
        <dbReference type="Pfam" id="PF06114"/>
    </source>
</evidence>
<protein>
    <submittedName>
        <fullName evidence="2">ImmA/IrrE family metallo-endopeptidase</fullName>
    </submittedName>
</protein>
<dbReference type="PANTHER" id="PTHR43236:SF2">
    <property type="entry name" value="BLL0069 PROTEIN"/>
    <property type="match status" value="1"/>
</dbReference>
<dbReference type="EMBL" id="JACHVA010000046">
    <property type="protein sequence ID" value="MBC2601163.1"/>
    <property type="molecule type" value="Genomic_DNA"/>
</dbReference>